<keyword evidence="3" id="KW-1185">Reference proteome</keyword>
<organism evidence="2 3">
    <name type="scientific">Massarina eburnea CBS 473.64</name>
    <dbReference type="NCBI Taxonomy" id="1395130"/>
    <lineage>
        <taxon>Eukaryota</taxon>
        <taxon>Fungi</taxon>
        <taxon>Dikarya</taxon>
        <taxon>Ascomycota</taxon>
        <taxon>Pezizomycotina</taxon>
        <taxon>Dothideomycetes</taxon>
        <taxon>Pleosporomycetidae</taxon>
        <taxon>Pleosporales</taxon>
        <taxon>Massarineae</taxon>
        <taxon>Massarinaceae</taxon>
        <taxon>Massarina</taxon>
    </lineage>
</organism>
<proteinExistence type="predicted"/>
<sequence length="461" mass="51783">MDLGTSDEDGGKSSKNAPEEKSREPQVLTAKQIKKRSRTQKMIDHNAGTILHTIQTGEINPIDTPVTWSGDPETLCSYNWSEDPDTNTIFVPGKPPKWTPPDLPYTLEKDKGLRPSDYNYARDNKTPFNAMFNALSIMNPNYKFDDVDVIADRNNLRKLLDFVSGKPNGTWRIDVYIIDNTLMFLKKDTDFWKSSSGYGGSFEKDFTSPGQGLHYATNHYRVIRYTMGPLNVVMRFEADAYYDGSDELTSSEAMYATGDQMHRPFFNFRAAMRVRQGGQIVPMAQMAELKSKKSRPGDQKIVACSDQLWFGRTKHLFTGYYEEGTGTIEHVKYEDATEKLKNWEEAHQENLRKLVSLLVMLKGFVKAQPPPVRCLTISREAGPKPLVVRALNAKPSLVSRGFYELHWGSGNSTDAGGSGGNSGPRDGQSGRGRGNNDGGTGGSSGSKKEEYDLPRRRWDRW</sequence>
<reference evidence="2" key="1">
    <citation type="journal article" date="2020" name="Stud. Mycol.">
        <title>101 Dothideomycetes genomes: a test case for predicting lifestyles and emergence of pathogens.</title>
        <authorList>
            <person name="Haridas S."/>
            <person name="Albert R."/>
            <person name="Binder M."/>
            <person name="Bloem J."/>
            <person name="Labutti K."/>
            <person name="Salamov A."/>
            <person name="Andreopoulos B."/>
            <person name="Baker S."/>
            <person name="Barry K."/>
            <person name="Bills G."/>
            <person name="Bluhm B."/>
            <person name="Cannon C."/>
            <person name="Castanera R."/>
            <person name="Culley D."/>
            <person name="Daum C."/>
            <person name="Ezra D."/>
            <person name="Gonzalez J."/>
            <person name="Henrissat B."/>
            <person name="Kuo A."/>
            <person name="Liang C."/>
            <person name="Lipzen A."/>
            <person name="Lutzoni F."/>
            <person name="Magnuson J."/>
            <person name="Mondo S."/>
            <person name="Nolan M."/>
            <person name="Ohm R."/>
            <person name="Pangilinan J."/>
            <person name="Park H.-J."/>
            <person name="Ramirez L."/>
            <person name="Alfaro M."/>
            <person name="Sun H."/>
            <person name="Tritt A."/>
            <person name="Yoshinaga Y."/>
            <person name="Zwiers L.-H."/>
            <person name="Turgeon B."/>
            <person name="Goodwin S."/>
            <person name="Spatafora J."/>
            <person name="Crous P."/>
            <person name="Grigoriev I."/>
        </authorList>
    </citation>
    <scope>NUCLEOTIDE SEQUENCE</scope>
    <source>
        <strain evidence="2">CBS 473.64</strain>
    </source>
</reference>
<feature type="region of interest" description="Disordered" evidence="1">
    <location>
        <begin position="1"/>
        <end position="39"/>
    </location>
</feature>
<dbReference type="Proteomes" id="UP000799753">
    <property type="component" value="Unassembled WGS sequence"/>
</dbReference>
<evidence type="ECO:0000313" key="3">
    <source>
        <dbReference type="Proteomes" id="UP000799753"/>
    </source>
</evidence>
<accession>A0A6A6RJI5</accession>
<dbReference type="AlphaFoldDB" id="A0A6A6RJI5"/>
<feature type="region of interest" description="Disordered" evidence="1">
    <location>
        <begin position="412"/>
        <end position="461"/>
    </location>
</feature>
<feature type="compositionally biased region" description="Basic and acidic residues" evidence="1">
    <location>
        <begin position="446"/>
        <end position="461"/>
    </location>
</feature>
<evidence type="ECO:0000256" key="1">
    <source>
        <dbReference type="SAM" id="MobiDB-lite"/>
    </source>
</evidence>
<dbReference type="OrthoDB" id="420564at2759"/>
<feature type="compositionally biased region" description="Basic and acidic residues" evidence="1">
    <location>
        <begin position="9"/>
        <end position="24"/>
    </location>
</feature>
<dbReference type="EMBL" id="MU006862">
    <property type="protein sequence ID" value="KAF2634134.1"/>
    <property type="molecule type" value="Genomic_DNA"/>
</dbReference>
<name>A0A6A6RJI5_9PLEO</name>
<dbReference type="PANTHER" id="PTHR35179">
    <property type="entry name" value="PROTEIN CBG02620"/>
    <property type="match status" value="1"/>
</dbReference>
<evidence type="ECO:0000313" key="2">
    <source>
        <dbReference type="EMBL" id="KAF2634134.1"/>
    </source>
</evidence>
<evidence type="ECO:0008006" key="4">
    <source>
        <dbReference type="Google" id="ProtNLM"/>
    </source>
</evidence>
<feature type="compositionally biased region" description="Gly residues" evidence="1">
    <location>
        <begin position="429"/>
        <end position="444"/>
    </location>
</feature>
<protein>
    <recommendedName>
        <fullName evidence="4">Geranylgeranyl pyrophosphate synthetase</fullName>
    </recommendedName>
</protein>
<gene>
    <name evidence="2" type="ORF">P280DRAFT_464109</name>
</gene>
<dbReference type="PANTHER" id="PTHR35179:SF1">
    <property type="entry name" value="INTEGRAL MEMBRANE PROTEIN"/>
    <property type="match status" value="1"/>
</dbReference>